<evidence type="ECO:0000313" key="6">
    <source>
        <dbReference type="EMBL" id="OIM20512.1"/>
    </source>
</evidence>
<name>A0A483BJK4_OENOE</name>
<evidence type="ECO:0000313" key="7">
    <source>
        <dbReference type="EMBL" id="VDB99142.1"/>
    </source>
</evidence>
<dbReference type="EMBL" id="MLOK01000055">
    <property type="protein sequence ID" value="OIM20512.1"/>
    <property type="molecule type" value="Genomic_DNA"/>
</dbReference>
<evidence type="ECO:0000313" key="5">
    <source>
        <dbReference type="EMBL" id="MDV7714196.1"/>
    </source>
</evidence>
<reference evidence="5" key="3">
    <citation type="submission" date="2019-10" db="EMBL/GenBank/DDBJ databases">
        <title>Malate fermentation in French cider.</title>
        <authorList>
            <person name="Cousin F.J."/>
            <person name="Medina Fernandez S."/>
            <person name="Misery B."/>
            <person name="Laplace J.-M."/>
            <person name="Cretenet M."/>
        </authorList>
    </citation>
    <scope>NUCLEOTIDE SEQUENCE</scope>
    <source>
        <strain evidence="5">UCMA15129</strain>
    </source>
</reference>
<dbReference type="InterPro" id="IPR000524">
    <property type="entry name" value="Tscrpt_reg_HTH_GntR"/>
</dbReference>
<dbReference type="Pfam" id="PF00392">
    <property type="entry name" value="GntR"/>
    <property type="match status" value="1"/>
</dbReference>
<dbReference type="InterPro" id="IPR036390">
    <property type="entry name" value="WH_DNA-bd_sf"/>
</dbReference>
<dbReference type="FunFam" id="1.10.10.10:FF:000079">
    <property type="entry name" value="GntR family transcriptional regulator"/>
    <property type="match status" value="1"/>
</dbReference>
<dbReference type="PANTHER" id="PTHR44846:SF1">
    <property type="entry name" value="MANNOSYL-D-GLYCERATE TRANSPORT_METABOLISM SYSTEM REPRESSOR MNGR-RELATED"/>
    <property type="match status" value="1"/>
</dbReference>
<evidence type="ECO:0000256" key="3">
    <source>
        <dbReference type="ARBA" id="ARBA00023163"/>
    </source>
</evidence>
<keyword evidence="1" id="KW-0805">Transcription regulation</keyword>
<gene>
    <name evidence="6" type="ORF">ATX59_08555</name>
    <name evidence="5" type="ORF">GA838_00150</name>
    <name evidence="7" type="ORF">OENI_1754</name>
</gene>
<protein>
    <submittedName>
        <fullName evidence="6">GntR family transcriptional regulator</fullName>
    </submittedName>
    <submittedName>
        <fullName evidence="7">Transcriptional regulator, GntR family</fullName>
    </submittedName>
    <submittedName>
        <fullName evidence="5">UTRA domain-containing protein</fullName>
    </submittedName>
</protein>
<dbReference type="SMART" id="SM00345">
    <property type="entry name" value="HTH_GNTR"/>
    <property type="match status" value="1"/>
</dbReference>
<dbReference type="GO" id="GO:0045892">
    <property type="term" value="P:negative regulation of DNA-templated transcription"/>
    <property type="evidence" value="ECO:0007669"/>
    <property type="project" value="TreeGrafter"/>
</dbReference>
<reference evidence="7 9" key="2">
    <citation type="submission" date="2018-08" db="EMBL/GenBank/DDBJ databases">
        <authorList>
            <person name="Lorentzen P. G. S. M."/>
        </authorList>
    </citation>
    <scope>NUCLEOTIDE SEQUENCE [LARGE SCALE GENOMIC DNA]</scope>
    <source>
        <strain evidence="7 9">CRBO_1381</strain>
    </source>
</reference>
<dbReference type="Proteomes" id="UP000181728">
    <property type="component" value="Unassembled WGS sequence"/>
</dbReference>
<dbReference type="GeneID" id="75066635"/>
<dbReference type="EMBL" id="WERV01000001">
    <property type="protein sequence ID" value="MDV7714196.1"/>
    <property type="molecule type" value="Genomic_DNA"/>
</dbReference>
<dbReference type="InterPro" id="IPR028978">
    <property type="entry name" value="Chorismate_lyase_/UTRA_dom_sf"/>
</dbReference>
<dbReference type="SUPFAM" id="SSF46785">
    <property type="entry name" value="Winged helix' DNA-binding domain"/>
    <property type="match status" value="1"/>
</dbReference>
<dbReference type="InterPro" id="IPR011663">
    <property type="entry name" value="UTRA"/>
</dbReference>
<accession>A0A483BJK4</accession>
<evidence type="ECO:0000256" key="1">
    <source>
        <dbReference type="ARBA" id="ARBA00023015"/>
    </source>
</evidence>
<evidence type="ECO:0000256" key="2">
    <source>
        <dbReference type="ARBA" id="ARBA00023125"/>
    </source>
</evidence>
<dbReference type="PANTHER" id="PTHR44846">
    <property type="entry name" value="MANNOSYL-D-GLYCERATE TRANSPORT/METABOLISM SYSTEM REPRESSOR MNGR-RELATED"/>
    <property type="match status" value="1"/>
</dbReference>
<dbReference type="CDD" id="cd07377">
    <property type="entry name" value="WHTH_GntR"/>
    <property type="match status" value="1"/>
</dbReference>
<keyword evidence="2" id="KW-0238">DNA-binding</keyword>
<organism evidence="6 8">
    <name type="scientific">Oenococcus oeni</name>
    <name type="common">Leuconostoc oenos</name>
    <dbReference type="NCBI Taxonomy" id="1247"/>
    <lineage>
        <taxon>Bacteria</taxon>
        <taxon>Bacillati</taxon>
        <taxon>Bacillota</taxon>
        <taxon>Bacilli</taxon>
        <taxon>Lactobacillales</taxon>
        <taxon>Lactobacillaceae</taxon>
        <taxon>Oenococcus</taxon>
    </lineage>
</organism>
<sequence>MSDMPIFLQIRDDLAEKIRRQHFKGGSRLPAERVLAEQYKVSRMTLRQAIALLVNQGKLIRKPGSGTYVSDQEKEVSENLKGITSFTQIMQSQGKKAQSKFIVFKRHLPSAIEASNLEIDRNEEVITIERVRYGDEEPIAFEITTIPVSLVGNINRSQMAHGLYEYLEDRGFHFGKAVQEISAVVPNEIVCKRLNLTLGQAALFLRQTSYLTDDKPFEFVKTYYAGDRYRFYLEKH</sequence>
<dbReference type="SMART" id="SM00866">
    <property type="entry name" value="UTRA"/>
    <property type="match status" value="1"/>
</dbReference>
<reference evidence="6 8" key="1">
    <citation type="journal article" date="2016" name="BMC Genomics">
        <title>Consensus pan-genome assembly of the specialised wine bacterium Oenococcus oeni.</title>
        <authorList>
            <person name="Sternes P.R."/>
            <person name="Borneman A.R."/>
        </authorList>
    </citation>
    <scope>NUCLEOTIDE SEQUENCE [LARGE SCALE GENOMIC DNA]</scope>
    <source>
        <strain evidence="6 8">AWRIB661</strain>
    </source>
</reference>
<dbReference type="SUPFAM" id="SSF64288">
    <property type="entry name" value="Chorismate lyase-like"/>
    <property type="match status" value="1"/>
</dbReference>
<evidence type="ECO:0000313" key="8">
    <source>
        <dbReference type="Proteomes" id="UP000181728"/>
    </source>
</evidence>
<dbReference type="OMA" id="EPVEWVR"/>
<dbReference type="GO" id="GO:0003677">
    <property type="term" value="F:DNA binding"/>
    <property type="evidence" value="ECO:0007669"/>
    <property type="project" value="UniProtKB-KW"/>
</dbReference>
<dbReference type="InterPro" id="IPR050679">
    <property type="entry name" value="Bact_HTH_transcr_reg"/>
</dbReference>
<dbReference type="Gene3D" id="1.10.10.10">
    <property type="entry name" value="Winged helix-like DNA-binding domain superfamily/Winged helix DNA-binding domain"/>
    <property type="match status" value="1"/>
</dbReference>
<evidence type="ECO:0000313" key="9">
    <source>
        <dbReference type="Proteomes" id="UP000294726"/>
    </source>
</evidence>
<evidence type="ECO:0000259" key="4">
    <source>
        <dbReference type="PROSITE" id="PS50949"/>
    </source>
</evidence>
<dbReference type="Proteomes" id="UP001281024">
    <property type="component" value="Unassembled WGS sequence"/>
</dbReference>
<dbReference type="Proteomes" id="UP000294726">
    <property type="component" value="Chromosome"/>
</dbReference>
<dbReference type="GO" id="GO:0003700">
    <property type="term" value="F:DNA-binding transcription factor activity"/>
    <property type="evidence" value="ECO:0007669"/>
    <property type="project" value="InterPro"/>
</dbReference>
<dbReference type="Pfam" id="PF07702">
    <property type="entry name" value="UTRA"/>
    <property type="match status" value="1"/>
</dbReference>
<dbReference type="PROSITE" id="PS50949">
    <property type="entry name" value="HTH_GNTR"/>
    <property type="match status" value="1"/>
</dbReference>
<proteinExistence type="predicted"/>
<dbReference type="PRINTS" id="PR00035">
    <property type="entry name" value="HTHGNTR"/>
</dbReference>
<dbReference type="AlphaFoldDB" id="A0A483BJK4"/>
<dbReference type="Gene3D" id="3.40.1410.10">
    <property type="entry name" value="Chorismate lyase-like"/>
    <property type="match status" value="1"/>
</dbReference>
<feature type="domain" description="HTH gntR-type" evidence="4">
    <location>
        <begin position="4"/>
        <end position="72"/>
    </location>
</feature>
<dbReference type="EMBL" id="LR031358">
    <property type="protein sequence ID" value="VDB99142.1"/>
    <property type="molecule type" value="Genomic_DNA"/>
</dbReference>
<keyword evidence="3" id="KW-0804">Transcription</keyword>
<dbReference type="RefSeq" id="WP_002817711.1">
    <property type="nucleotide sequence ID" value="NZ_CP027431.1"/>
</dbReference>
<dbReference type="InterPro" id="IPR036388">
    <property type="entry name" value="WH-like_DNA-bd_sf"/>
</dbReference>